<dbReference type="InterPro" id="IPR013083">
    <property type="entry name" value="Znf_RING/FYVE/PHD"/>
</dbReference>
<sequence length="256" mass="28715">MEYEQRLSCNVLECSTQLVDRAFATICSHAICLRCAGSSGLTGQGPYACPVCRQPLHATEFVQQLLHPTEEWKTVALAGLSPTAVMECAGRALAFWSYQMTNQISYQTRRNSKLKDYCAELQGEVKSIWDQANQKLTSLTAKIRDMECEEHALRRQCEELRLTLESRTRELSQAQELYRKLKQKVLSGQAPEVKAFPSYNHRGQFRPPVPESVSPAPFRPVLAPGIQQPSLMKLLLGIQKYRTPIETNGSAAILAT</sequence>
<name>A0ABR4DCH2_9PEZI</name>
<dbReference type="PROSITE" id="PS00518">
    <property type="entry name" value="ZF_RING_1"/>
    <property type="match status" value="1"/>
</dbReference>
<reference evidence="5 6" key="1">
    <citation type="journal article" date="2024" name="Commun. Biol.">
        <title>Comparative genomic analysis of thermophilic fungi reveals convergent evolutionary adaptations and gene losses.</title>
        <authorList>
            <person name="Steindorff A.S."/>
            <person name="Aguilar-Pontes M.V."/>
            <person name="Robinson A.J."/>
            <person name="Andreopoulos B."/>
            <person name="LaButti K."/>
            <person name="Kuo A."/>
            <person name="Mondo S."/>
            <person name="Riley R."/>
            <person name="Otillar R."/>
            <person name="Haridas S."/>
            <person name="Lipzen A."/>
            <person name="Grimwood J."/>
            <person name="Schmutz J."/>
            <person name="Clum A."/>
            <person name="Reid I.D."/>
            <person name="Moisan M.C."/>
            <person name="Butler G."/>
            <person name="Nguyen T.T.M."/>
            <person name="Dewar K."/>
            <person name="Conant G."/>
            <person name="Drula E."/>
            <person name="Henrissat B."/>
            <person name="Hansel C."/>
            <person name="Singer S."/>
            <person name="Hutchinson M.I."/>
            <person name="de Vries R.P."/>
            <person name="Natvig D.O."/>
            <person name="Powell A.J."/>
            <person name="Tsang A."/>
            <person name="Grigoriev I.V."/>
        </authorList>
    </citation>
    <scope>NUCLEOTIDE SEQUENCE [LARGE SCALE GENOMIC DNA]</scope>
    <source>
        <strain evidence="5 6">ATCC 22073</strain>
    </source>
</reference>
<dbReference type="SUPFAM" id="SSF57850">
    <property type="entry name" value="RING/U-box"/>
    <property type="match status" value="1"/>
</dbReference>
<dbReference type="Gene3D" id="3.30.40.10">
    <property type="entry name" value="Zinc/RING finger domain, C3HC4 (zinc finger)"/>
    <property type="match status" value="1"/>
</dbReference>
<accession>A0ABR4DCH2</accession>
<dbReference type="PANTHER" id="PTHR14305:SF0">
    <property type="entry name" value="E3 UBIQUITIN-PROTEIN LIGASE CCNB1IP1"/>
    <property type="match status" value="1"/>
</dbReference>
<evidence type="ECO:0000313" key="5">
    <source>
        <dbReference type="EMBL" id="KAL2267724.1"/>
    </source>
</evidence>
<dbReference type="RefSeq" id="XP_070866451.1">
    <property type="nucleotide sequence ID" value="XM_071011554.1"/>
</dbReference>
<evidence type="ECO:0008006" key="7">
    <source>
        <dbReference type="Google" id="ProtNLM"/>
    </source>
</evidence>
<dbReference type="GeneID" id="98126198"/>
<dbReference type="PANTHER" id="PTHR14305">
    <property type="entry name" value="E3 UBIQUITIN-PROTEIN LIGASE CCNB1IP1"/>
    <property type="match status" value="1"/>
</dbReference>
<dbReference type="Proteomes" id="UP001600064">
    <property type="component" value="Unassembled WGS sequence"/>
</dbReference>
<keyword evidence="3" id="KW-0862">Zinc</keyword>
<gene>
    <name evidence="5" type="ORF">VTJ83DRAFT_5001</name>
</gene>
<proteinExistence type="predicted"/>
<keyword evidence="6" id="KW-1185">Reference proteome</keyword>
<evidence type="ECO:0000313" key="6">
    <source>
        <dbReference type="Proteomes" id="UP001600064"/>
    </source>
</evidence>
<keyword evidence="1" id="KW-0479">Metal-binding</keyword>
<evidence type="ECO:0000256" key="2">
    <source>
        <dbReference type="ARBA" id="ARBA00022771"/>
    </source>
</evidence>
<evidence type="ECO:0000256" key="4">
    <source>
        <dbReference type="SAM" id="Coils"/>
    </source>
</evidence>
<evidence type="ECO:0000256" key="3">
    <source>
        <dbReference type="ARBA" id="ARBA00022833"/>
    </source>
</evidence>
<dbReference type="InterPro" id="IPR042448">
    <property type="entry name" value="CCNB1IP1"/>
</dbReference>
<keyword evidence="4" id="KW-0175">Coiled coil</keyword>
<evidence type="ECO:0000256" key="1">
    <source>
        <dbReference type="ARBA" id="ARBA00022723"/>
    </source>
</evidence>
<comment type="caution">
    <text evidence="5">The sequence shown here is derived from an EMBL/GenBank/DDBJ whole genome shotgun (WGS) entry which is preliminary data.</text>
</comment>
<keyword evidence="2" id="KW-0863">Zinc-finger</keyword>
<dbReference type="EMBL" id="JAZGUE010000004">
    <property type="protein sequence ID" value="KAL2267724.1"/>
    <property type="molecule type" value="Genomic_DNA"/>
</dbReference>
<protein>
    <recommendedName>
        <fullName evidence="7">RING-type domain-containing protein</fullName>
    </recommendedName>
</protein>
<feature type="coiled-coil region" evidence="4">
    <location>
        <begin position="129"/>
        <end position="184"/>
    </location>
</feature>
<dbReference type="InterPro" id="IPR017907">
    <property type="entry name" value="Znf_RING_CS"/>
</dbReference>
<organism evidence="5 6">
    <name type="scientific">Remersonia thermophila</name>
    <dbReference type="NCBI Taxonomy" id="72144"/>
    <lineage>
        <taxon>Eukaryota</taxon>
        <taxon>Fungi</taxon>
        <taxon>Dikarya</taxon>
        <taxon>Ascomycota</taxon>
        <taxon>Pezizomycotina</taxon>
        <taxon>Sordariomycetes</taxon>
        <taxon>Sordariomycetidae</taxon>
        <taxon>Sordariales</taxon>
        <taxon>Sordariales incertae sedis</taxon>
        <taxon>Remersonia</taxon>
    </lineage>
</organism>